<dbReference type="AlphaFoldDB" id="A0A2G5D1W4"/>
<proteinExistence type="predicted"/>
<name>A0A2G5D1W4_AQUCA</name>
<keyword evidence="1" id="KW-0732">Signal</keyword>
<gene>
    <name evidence="2" type="ORF">AQUCO_03000232v1</name>
</gene>
<feature type="chain" id="PRO_5013586069" evidence="1">
    <location>
        <begin position="25"/>
        <end position="94"/>
    </location>
</feature>
<dbReference type="OrthoDB" id="1620383at2759"/>
<dbReference type="PANTHER" id="PTHR33181:SF15">
    <property type="entry name" value="PROTEIN FAR1-RELATED SEQUENCE"/>
    <property type="match status" value="1"/>
</dbReference>
<dbReference type="Proteomes" id="UP000230069">
    <property type="component" value="Unassembled WGS sequence"/>
</dbReference>
<dbReference type="EMBL" id="KZ305047">
    <property type="protein sequence ID" value="PIA37512.1"/>
    <property type="molecule type" value="Genomic_DNA"/>
</dbReference>
<protein>
    <submittedName>
        <fullName evidence="2">Uncharacterized protein</fullName>
    </submittedName>
</protein>
<organism evidence="2 3">
    <name type="scientific">Aquilegia coerulea</name>
    <name type="common">Rocky mountain columbine</name>
    <dbReference type="NCBI Taxonomy" id="218851"/>
    <lineage>
        <taxon>Eukaryota</taxon>
        <taxon>Viridiplantae</taxon>
        <taxon>Streptophyta</taxon>
        <taxon>Embryophyta</taxon>
        <taxon>Tracheophyta</taxon>
        <taxon>Spermatophyta</taxon>
        <taxon>Magnoliopsida</taxon>
        <taxon>Ranunculales</taxon>
        <taxon>Ranunculaceae</taxon>
        <taxon>Thalictroideae</taxon>
        <taxon>Aquilegia</taxon>
    </lineage>
</organism>
<sequence>MKCRSWWWCSKNTFLLSSKRLVFSITSRLTHKAKGSKHGLVNLSKDMESCSEYADIQVMWEMLHSSACPSNTKYNINRNHNKRTFQWKFCFRPA</sequence>
<dbReference type="InParanoid" id="A0A2G5D1W4"/>
<evidence type="ECO:0000256" key="1">
    <source>
        <dbReference type="SAM" id="SignalP"/>
    </source>
</evidence>
<evidence type="ECO:0000313" key="3">
    <source>
        <dbReference type="Proteomes" id="UP000230069"/>
    </source>
</evidence>
<accession>A0A2G5D1W4</accession>
<reference evidence="2 3" key="1">
    <citation type="submission" date="2017-09" db="EMBL/GenBank/DDBJ databases">
        <title>WGS assembly of Aquilegia coerulea Goldsmith.</title>
        <authorList>
            <person name="Hodges S."/>
            <person name="Kramer E."/>
            <person name="Nordborg M."/>
            <person name="Tomkins J."/>
            <person name="Borevitz J."/>
            <person name="Derieg N."/>
            <person name="Yan J."/>
            <person name="Mihaltcheva S."/>
            <person name="Hayes R.D."/>
            <person name="Rokhsar D."/>
        </authorList>
    </citation>
    <scope>NUCLEOTIDE SEQUENCE [LARGE SCALE GENOMIC DNA]</scope>
    <source>
        <strain evidence="3">cv. Goldsmith</strain>
    </source>
</reference>
<evidence type="ECO:0000313" key="2">
    <source>
        <dbReference type="EMBL" id="PIA37512.1"/>
    </source>
</evidence>
<feature type="signal peptide" evidence="1">
    <location>
        <begin position="1"/>
        <end position="24"/>
    </location>
</feature>
<dbReference type="PANTHER" id="PTHR33181">
    <property type="entry name" value="OS01G0778500 PROTEIN"/>
    <property type="match status" value="1"/>
</dbReference>
<keyword evidence="3" id="KW-1185">Reference proteome</keyword>